<accession>A0A1B5L8X4</accession>
<dbReference type="PANTHER" id="PTHR42732:SF2">
    <property type="entry name" value="BETA-MANNOSIDASE"/>
    <property type="match status" value="1"/>
</dbReference>
<dbReference type="SUPFAM" id="SSF49303">
    <property type="entry name" value="beta-Galactosidase/glucuronidase domain"/>
    <property type="match status" value="1"/>
</dbReference>
<feature type="domain" description="Beta-mannosidase-like galactose-binding" evidence="4">
    <location>
        <begin position="123"/>
        <end position="208"/>
    </location>
</feature>
<comment type="caution">
    <text evidence="5">The sequence shown here is derived from an EMBL/GenBank/DDBJ whole genome shotgun (WGS) entry which is preliminary data.</text>
</comment>
<protein>
    <recommendedName>
        <fullName evidence="7">Hydrolase</fullName>
    </recommendedName>
</protein>
<dbReference type="InterPro" id="IPR008979">
    <property type="entry name" value="Galactose-bd-like_sf"/>
</dbReference>
<evidence type="ECO:0000259" key="4">
    <source>
        <dbReference type="Pfam" id="PF22666"/>
    </source>
</evidence>
<dbReference type="InterPro" id="IPR054593">
    <property type="entry name" value="Beta-mannosidase-like_N2"/>
</dbReference>
<dbReference type="AlphaFoldDB" id="A0A1B5L8X4"/>
<keyword evidence="2" id="KW-0326">Glycosidase</keyword>
<evidence type="ECO:0000313" key="6">
    <source>
        <dbReference type="Proteomes" id="UP000054053"/>
    </source>
</evidence>
<gene>
    <name evidence="5" type="ORF">UVI_02043580</name>
</gene>
<dbReference type="GO" id="GO:0004553">
    <property type="term" value="F:hydrolase activity, hydrolyzing O-glycosyl compounds"/>
    <property type="evidence" value="ECO:0007669"/>
    <property type="project" value="InterPro"/>
</dbReference>
<feature type="domain" description="Glycoside hydrolase family 2 immunoglobulin-like beta-sandwich" evidence="3">
    <location>
        <begin position="255"/>
        <end position="331"/>
    </location>
</feature>
<proteinExistence type="predicted"/>
<dbReference type="PANTHER" id="PTHR42732">
    <property type="entry name" value="BETA-GALACTOSIDASE"/>
    <property type="match status" value="1"/>
</dbReference>
<dbReference type="SUPFAM" id="SSF49785">
    <property type="entry name" value="Galactose-binding domain-like"/>
    <property type="match status" value="1"/>
</dbReference>
<dbReference type="Gene3D" id="3.20.20.80">
    <property type="entry name" value="Glycosidases"/>
    <property type="match status" value="1"/>
</dbReference>
<dbReference type="InterPro" id="IPR051913">
    <property type="entry name" value="GH2_Domain-Containing"/>
</dbReference>
<dbReference type="Gene3D" id="2.60.40.10">
    <property type="entry name" value="Immunoglobulins"/>
    <property type="match status" value="1"/>
</dbReference>
<sequence length="643" mass="72578">MIKHRYDISLFKNSFSIMHILQRVLVGGFLLLGALGKSQAQLNGGAPVPYKVQKPPLDTDWTYKVGTNPWPEHPRPQLHRQDWQSLNGIWTYDAADSNLAPSQPPPSTALSREIMIPSCVESGLSGVQQLNPTNMWFARTFRVPDGWKSQNVLLNFEAVDYEATVFLNGVKVGHNVGGYFRFTIDITQSIKRGQENELFVFVYDPTDMEIIPVGKQTRNPSHIFYRSCSGIWQTVWMERAPENHITQLDVSAGMDGGVTITAHTSGRQSAEVTVKVIDPNGHVVAEQSGISDEEFTFKVNSPKLWSPRSPTLYNLSISTGDDEVSSYIGFRTISSGKVNGVQRPLLNGEFVFLLGTLDQGFWPDGLYLAPNREAMVYDLKMLKSLGFNMLRKHIKVEPDLFYRACDELGLLVTQDMPSLPADGNRPPNAQQQAEFQRQLQLLINEHKSYTCIGIWVIYNEGWGQLRGTPYPEEKLTQVVRGIDPSRLIDSVTGWHDHGFGDFSDNHHYANPQCGTPFYSILSSPYDPGRIGFQGEFGGVGHVVGMEHLWNVQQAIDHINETYEINADLNSYNYRASVLFRELREQVARYACSGGVWTQTTDVEGEVNGLYTYDRRVLRPDRQQWKSDIDRLYRAAHRRGGARP</sequence>
<dbReference type="Pfam" id="PF22666">
    <property type="entry name" value="Glyco_hydro_2_N2"/>
    <property type="match status" value="1"/>
</dbReference>
<evidence type="ECO:0000313" key="5">
    <source>
        <dbReference type="EMBL" id="GAO20098.1"/>
    </source>
</evidence>
<dbReference type="InterPro" id="IPR013783">
    <property type="entry name" value="Ig-like_fold"/>
</dbReference>
<dbReference type="EMBL" id="BBTG02000026">
    <property type="protein sequence ID" value="GAO20098.1"/>
    <property type="molecule type" value="Genomic_DNA"/>
</dbReference>
<reference evidence="6" key="1">
    <citation type="journal article" date="2016" name="Genome Announc.">
        <title>Genome sequence of Ustilaginoidea virens IPU010, a rice pathogenic fungus causing false smut.</title>
        <authorList>
            <person name="Kumagai T."/>
            <person name="Ishii T."/>
            <person name="Terai G."/>
            <person name="Umemura M."/>
            <person name="Machida M."/>
            <person name="Asai K."/>
        </authorList>
    </citation>
    <scope>NUCLEOTIDE SEQUENCE [LARGE SCALE GENOMIC DNA]</scope>
    <source>
        <strain evidence="6">IPU010</strain>
    </source>
</reference>
<dbReference type="InterPro" id="IPR006102">
    <property type="entry name" value="Ig-like_GH2"/>
</dbReference>
<dbReference type="GO" id="GO:0005975">
    <property type="term" value="P:carbohydrate metabolic process"/>
    <property type="evidence" value="ECO:0007669"/>
    <property type="project" value="InterPro"/>
</dbReference>
<evidence type="ECO:0000256" key="2">
    <source>
        <dbReference type="ARBA" id="ARBA00023295"/>
    </source>
</evidence>
<dbReference type="InterPro" id="IPR036156">
    <property type="entry name" value="Beta-gal/glucu_dom_sf"/>
</dbReference>
<organism evidence="5 6">
    <name type="scientific">Ustilaginoidea virens</name>
    <name type="common">Rice false smut fungus</name>
    <name type="synonym">Villosiclava virens</name>
    <dbReference type="NCBI Taxonomy" id="1159556"/>
    <lineage>
        <taxon>Eukaryota</taxon>
        <taxon>Fungi</taxon>
        <taxon>Dikarya</taxon>
        <taxon>Ascomycota</taxon>
        <taxon>Pezizomycotina</taxon>
        <taxon>Sordariomycetes</taxon>
        <taxon>Hypocreomycetidae</taxon>
        <taxon>Hypocreales</taxon>
        <taxon>Clavicipitaceae</taxon>
        <taxon>Ustilaginoidea</taxon>
    </lineage>
</organism>
<evidence type="ECO:0000259" key="3">
    <source>
        <dbReference type="Pfam" id="PF00703"/>
    </source>
</evidence>
<name>A0A1B5L8X4_USTVR</name>
<dbReference type="Proteomes" id="UP000054053">
    <property type="component" value="Unassembled WGS sequence"/>
</dbReference>
<keyword evidence="1" id="KW-0378">Hydrolase</keyword>
<dbReference type="Pfam" id="PF00703">
    <property type="entry name" value="Glyco_hydro_2"/>
    <property type="match status" value="1"/>
</dbReference>
<evidence type="ECO:0008006" key="7">
    <source>
        <dbReference type="Google" id="ProtNLM"/>
    </source>
</evidence>
<dbReference type="Gene3D" id="2.60.120.260">
    <property type="entry name" value="Galactose-binding domain-like"/>
    <property type="match status" value="1"/>
</dbReference>
<dbReference type="SUPFAM" id="SSF51445">
    <property type="entry name" value="(Trans)glycosidases"/>
    <property type="match status" value="1"/>
</dbReference>
<evidence type="ECO:0000256" key="1">
    <source>
        <dbReference type="ARBA" id="ARBA00022801"/>
    </source>
</evidence>
<dbReference type="InterPro" id="IPR017853">
    <property type="entry name" value="GH"/>
</dbReference>